<gene>
    <name evidence="1" type="ORF">CYY_001929</name>
</gene>
<dbReference type="InterPro" id="IPR036770">
    <property type="entry name" value="Ankyrin_rpt-contain_sf"/>
</dbReference>
<comment type="caution">
    <text evidence="1">The sequence shown here is derived from an EMBL/GenBank/DDBJ whole genome shotgun (WGS) entry which is preliminary data.</text>
</comment>
<keyword evidence="2" id="KW-1185">Reference proteome</keyword>
<reference evidence="1" key="1">
    <citation type="submission" date="2020-01" db="EMBL/GenBank/DDBJ databases">
        <title>Development of genomics and gene disruption for Polysphondylium violaceum indicates a role for the polyketide synthase stlB in stalk morphogenesis.</title>
        <authorList>
            <person name="Narita B."/>
            <person name="Kawabe Y."/>
            <person name="Kin K."/>
            <person name="Saito T."/>
            <person name="Gibbs R."/>
            <person name="Kuspa A."/>
            <person name="Muzny D."/>
            <person name="Queller D."/>
            <person name="Richards S."/>
            <person name="Strassman J."/>
            <person name="Sucgang R."/>
            <person name="Worley K."/>
            <person name="Schaap P."/>
        </authorList>
    </citation>
    <scope>NUCLEOTIDE SEQUENCE</scope>
    <source>
        <strain evidence="1">QSvi11</strain>
    </source>
</reference>
<dbReference type="Proteomes" id="UP000695562">
    <property type="component" value="Unassembled WGS sequence"/>
</dbReference>
<name>A0A8J4V162_9MYCE</name>
<dbReference type="EMBL" id="AJWJ01000050">
    <property type="protein sequence ID" value="KAF2076740.1"/>
    <property type="molecule type" value="Genomic_DNA"/>
</dbReference>
<sequence>MNNELFFRIFQNRVLRKHIFRVCKDDYLNDCLVYHKTPFDMFNYPILKICQERNLKLLEYRFQLFYNNTRLKLPNCHRFYSFKINEDSLMALFSWPNFPLSLFKRIYKELSEHMDHIIEKQDIISSLSKGNNYEIYQYLLKKHLKPPIVYSPEQLLSDGNQQLLHITILEALEIDNVGLVEYFIPQSKLLNFKLWNDKKHPPRSHIPLFGIDFVVDEKNHNKEYKQLIHRLIRALVNSKYLDLIKTVVLAFRLNLRQRISSLNIVCVCKSLEIFKWLDDYSPLFKFNLAECMKWACKTNDKPYVEFLVKKTKSAELFESDPPLESNYEIIRYLIQQKVSKNICFKETCLLDLEFLKYLDSHEPNFNVPLYSSQRVLIEAAKRDDIEIVRYIIETKGTVFSLDYLELNSKNKLPVKVLNYLYQSGFLVQTDLSLKLTSLIKDRWTLAGLDPSVKRFLQPFLFFINKTDPEYDCHFSSLRHKPLDKILEPVQLSRSLYRKYQPQFLRTMLQYVDVLFRGSFLKNERVNRELIIKNLDTQDYTIFDFILQRGVFDDYGWARKELVPVFIQIVKISLSKKKYNILAYLYLSQCFEFHPYLQGFGKLMLKYFEHYIPPQEEIQCKNKAKEYCSFLYSNTFK</sequence>
<organism evidence="1 2">
    <name type="scientific">Polysphondylium violaceum</name>
    <dbReference type="NCBI Taxonomy" id="133409"/>
    <lineage>
        <taxon>Eukaryota</taxon>
        <taxon>Amoebozoa</taxon>
        <taxon>Evosea</taxon>
        <taxon>Eumycetozoa</taxon>
        <taxon>Dictyostelia</taxon>
        <taxon>Dictyosteliales</taxon>
        <taxon>Dictyosteliaceae</taxon>
        <taxon>Polysphondylium</taxon>
    </lineage>
</organism>
<dbReference type="AlphaFoldDB" id="A0A8J4V162"/>
<proteinExistence type="predicted"/>
<accession>A0A8J4V162</accession>
<evidence type="ECO:0000313" key="1">
    <source>
        <dbReference type="EMBL" id="KAF2076740.1"/>
    </source>
</evidence>
<evidence type="ECO:0000313" key="2">
    <source>
        <dbReference type="Proteomes" id="UP000695562"/>
    </source>
</evidence>
<protein>
    <submittedName>
        <fullName evidence="1">Uncharacterized protein</fullName>
    </submittedName>
</protein>
<dbReference type="SUPFAM" id="SSF48403">
    <property type="entry name" value="Ankyrin repeat"/>
    <property type="match status" value="1"/>
</dbReference>